<name>A0A9W6TDW9_9STRA</name>
<keyword evidence="2" id="KW-1185">Reference proteome</keyword>
<protein>
    <submittedName>
        <fullName evidence="1">Unnamed protein product</fullName>
    </submittedName>
</protein>
<organism evidence="1 2">
    <name type="scientific">Phytophthora lilii</name>
    <dbReference type="NCBI Taxonomy" id="2077276"/>
    <lineage>
        <taxon>Eukaryota</taxon>
        <taxon>Sar</taxon>
        <taxon>Stramenopiles</taxon>
        <taxon>Oomycota</taxon>
        <taxon>Peronosporomycetes</taxon>
        <taxon>Peronosporales</taxon>
        <taxon>Peronosporaceae</taxon>
        <taxon>Phytophthora</taxon>
    </lineage>
</organism>
<gene>
    <name evidence="1" type="ORF">Plil01_000227000</name>
</gene>
<sequence>MSLTSRPDTARFMAHVLTSFAPEDLEWKKFQIEGDRKSPLQIKKIAEKKLQKPINAEFVDYQENTALAMKDFAAIMGKTVEDGIAVAGTPEEVKETIAKYFPDWNPSPVDAFIKA</sequence>
<dbReference type="EMBL" id="BSXW01000080">
    <property type="protein sequence ID" value="GMF11582.1"/>
    <property type="molecule type" value="Genomic_DNA"/>
</dbReference>
<dbReference type="OrthoDB" id="9974981at2759"/>
<accession>A0A9W6TDW9</accession>
<dbReference type="AlphaFoldDB" id="A0A9W6TDW9"/>
<evidence type="ECO:0000313" key="1">
    <source>
        <dbReference type="EMBL" id="GMF11582.1"/>
    </source>
</evidence>
<evidence type="ECO:0000313" key="2">
    <source>
        <dbReference type="Proteomes" id="UP001165083"/>
    </source>
</evidence>
<dbReference type="Proteomes" id="UP001165083">
    <property type="component" value="Unassembled WGS sequence"/>
</dbReference>
<reference evidence="1" key="1">
    <citation type="submission" date="2023-04" db="EMBL/GenBank/DDBJ databases">
        <title>Phytophthora lilii NBRC 32176.</title>
        <authorList>
            <person name="Ichikawa N."/>
            <person name="Sato H."/>
            <person name="Tonouchi N."/>
        </authorList>
    </citation>
    <scope>NUCLEOTIDE SEQUENCE</scope>
    <source>
        <strain evidence="1">NBRC 32176</strain>
    </source>
</reference>
<proteinExistence type="predicted"/>
<comment type="caution">
    <text evidence="1">The sequence shown here is derived from an EMBL/GenBank/DDBJ whole genome shotgun (WGS) entry which is preliminary data.</text>
</comment>